<accession>A0ABT1P959</accession>
<keyword evidence="2" id="KW-1185">Reference proteome</keyword>
<sequence>MARRLRPVGLDFVTSAQVRLVFAAGLAAEPAAVYRALAVDTEGWTQWFRAVVSARPTDGGRRIGLIGGVRFAETVLEARPDERYVYRVDVTNVPSVKAMAEEWRITPLASGGTRVQWTFAVDAPASVRVLLRYAHPGLGRAFRDAMCTLDRRLAVATATA</sequence>
<gene>
    <name evidence="1" type="ORF">NON19_07640</name>
</gene>
<protein>
    <submittedName>
        <fullName evidence="1">SRPBCC family protein</fullName>
    </submittedName>
</protein>
<dbReference type="InterPro" id="IPR019587">
    <property type="entry name" value="Polyketide_cyclase/dehydratase"/>
</dbReference>
<dbReference type="Gene3D" id="3.30.530.20">
    <property type="match status" value="1"/>
</dbReference>
<reference evidence="1 2" key="1">
    <citation type="submission" date="2022-06" db="EMBL/GenBank/DDBJ databases">
        <title>Draft genome sequence of type strain Streptomyces rubrisoli DSM 42083.</title>
        <authorList>
            <person name="Duangmal K."/>
            <person name="Klaysubun C."/>
        </authorList>
    </citation>
    <scope>NUCLEOTIDE SEQUENCE [LARGE SCALE GENOMIC DNA]</scope>
    <source>
        <strain evidence="1 2">DSM 42083</strain>
    </source>
</reference>
<organism evidence="1 2">
    <name type="scientific">Streptantibioticus rubrisoli</name>
    <dbReference type="NCBI Taxonomy" id="1387313"/>
    <lineage>
        <taxon>Bacteria</taxon>
        <taxon>Bacillati</taxon>
        <taxon>Actinomycetota</taxon>
        <taxon>Actinomycetes</taxon>
        <taxon>Kitasatosporales</taxon>
        <taxon>Streptomycetaceae</taxon>
        <taxon>Streptantibioticus</taxon>
    </lineage>
</organism>
<dbReference type="InterPro" id="IPR023393">
    <property type="entry name" value="START-like_dom_sf"/>
</dbReference>
<proteinExistence type="predicted"/>
<dbReference type="SUPFAM" id="SSF55961">
    <property type="entry name" value="Bet v1-like"/>
    <property type="match status" value="1"/>
</dbReference>
<dbReference type="Proteomes" id="UP001206206">
    <property type="component" value="Unassembled WGS sequence"/>
</dbReference>
<dbReference type="Pfam" id="PF10604">
    <property type="entry name" value="Polyketide_cyc2"/>
    <property type="match status" value="1"/>
</dbReference>
<dbReference type="EMBL" id="JANFNH010000004">
    <property type="protein sequence ID" value="MCQ4041907.1"/>
    <property type="molecule type" value="Genomic_DNA"/>
</dbReference>
<name>A0ABT1P959_9ACTN</name>
<comment type="caution">
    <text evidence="1">The sequence shown here is derived from an EMBL/GenBank/DDBJ whole genome shotgun (WGS) entry which is preliminary data.</text>
</comment>
<evidence type="ECO:0000313" key="1">
    <source>
        <dbReference type="EMBL" id="MCQ4041907.1"/>
    </source>
</evidence>
<evidence type="ECO:0000313" key="2">
    <source>
        <dbReference type="Proteomes" id="UP001206206"/>
    </source>
</evidence>
<dbReference type="RefSeq" id="WP_255925895.1">
    <property type="nucleotide sequence ID" value="NZ_JANFNH010000004.1"/>
</dbReference>